<protein>
    <submittedName>
        <fullName evidence="1">Uncharacterized protein</fullName>
    </submittedName>
</protein>
<evidence type="ECO:0000313" key="2">
    <source>
        <dbReference type="Proteomes" id="UP001529510"/>
    </source>
</evidence>
<organism evidence="1 2">
    <name type="scientific">Cirrhinus mrigala</name>
    <name type="common">Mrigala</name>
    <dbReference type="NCBI Taxonomy" id="683832"/>
    <lineage>
        <taxon>Eukaryota</taxon>
        <taxon>Metazoa</taxon>
        <taxon>Chordata</taxon>
        <taxon>Craniata</taxon>
        <taxon>Vertebrata</taxon>
        <taxon>Euteleostomi</taxon>
        <taxon>Actinopterygii</taxon>
        <taxon>Neopterygii</taxon>
        <taxon>Teleostei</taxon>
        <taxon>Ostariophysi</taxon>
        <taxon>Cypriniformes</taxon>
        <taxon>Cyprinidae</taxon>
        <taxon>Labeoninae</taxon>
        <taxon>Labeonini</taxon>
        <taxon>Cirrhinus</taxon>
    </lineage>
</organism>
<reference evidence="1 2" key="1">
    <citation type="submission" date="2024-05" db="EMBL/GenBank/DDBJ databases">
        <title>Genome sequencing and assembly of Indian major carp, Cirrhinus mrigala (Hamilton, 1822).</title>
        <authorList>
            <person name="Mohindra V."/>
            <person name="Chowdhury L.M."/>
            <person name="Lal K."/>
            <person name="Jena J.K."/>
        </authorList>
    </citation>
    <scope>NUCLEOTIDE SEQUENCE [LARGE SCALE GENOMIC DNA]</scope>
    <source>
        <strain evidence="1">CM1030</strain>
        <tissue evidence="1">Blood</tissue>
    </source>
</reference>
<name>A0ABD0RE81_CIRMR</name>
<keyword evidence="2" id="KW-1185">Reference proteome</keyword>
<sequence length="80" mass="8686">VTHPEHKTLSQTVRVPYGPEAFSALVRNFSLQKSDYGSTLTPLPPSCSTPRLENAESDSDTLLPGVFTTLTLLVLQTLLS</sequence>
<accession>A0ABD0RE81</accession>
<proteinExistence type="predicted"/>
<dbReference type="EMBL" id="JAMKFB020000004">
    <property type="protein sequence ID" value="KAL0195830.1"/>
    <property type="molecule type" value="Genomic_DNA"/>
</dbReference>
<dbReference type="Proteomes" id="UP001529510">
    <property type="component" value="Unassembled WGS sequence"/>
</dbReference>
<evidence type="ECO:0000313" key="1">
    <source>
        <dbReference type="EMBL" id="KAL0195830.1"/>
    </source>
</evidence>
<gene>
    <name evidence="1" type="ORF">M9458_009402</name>
</gene>
<feature type="non-terminal residue" evidence="1">
    <location>
        <position position="1"/>
    </location>
</feature>
<comment type="caution">
    <text evidence="1">The sequence shown here is derived from an EMBL/GenBank/DDBJ whole genome shotgun (WGS) entry which is preliminary data.</text>
</comment>
<dbReference type="AlphaFoldDB" id="A0ABD0RE81"/>